<proteinExistence type="predicted"/>
<gene>
    <name evidence="1" type="ORF">S12H4_12729</name>
</gene>
<evidence type="ECO:0000313" key="1">
    <source>
        <dbReference type="EMBL" id="GAI86017.1"/>
    </source>
</evidence>
<comment type="caution">
    <text evidence="1">The sequence shown here is derived from an EMBL/GenBank/DDBJ whole genome shotgun (WGS) entry which is preliminary data.</text>
</comment>
<protein>
    <submittedName>
        <fullName evidence="1">Uncharacterized protein</fullName>
    </submittedName>
</protein>
<reference evidence="1" key="1">
    <citation type="journal article" date="2014" name="Front. Microbiol.">
        <title>High frequency of phylogenetically diverse reductive dehalogenase-homologous genes in deep subseafloor sedimentary metagenomes.</title>
        <authorList>
            <person name="Kawai M."/>
            <person name="Futagami T."/>
            <person name="Toyoda A."/>
            <person name="Takaki Y."/>
            <person name="Nishi S."/>
            <person name="Hori S."/>
            <person name="Arai W."/>
            <person name="Tsubouchi T."/>
            <person name="Morono Y."/>
            <person name="Uchiyama I."/>
            <person name="Ito T."/>
            <person name="Fujiyama A."/>
            <person name="Inagaki F."/>
            <person name="Takami H."/>
        </authorList>
    </citation>
    <scope>NUCLEOTIDE SEQUENCE</scope>
    <source>
        <strain evidence="1">Expedition CK06-06</strain>
    </source>
</reference>
<name>X1RZ32_9ZZZZ</name>
<accession>X1RZ32</accession>
<dbReference type="AlphaFoldDB" id="X1RZ32"/>
<dbReference type="EMBL" id="BARW01006079">
    <property type="protein sequence ID" value="GAI86017.1"/>
    <property type="molecule type" value="Genomic_DNA"/>
</dbReference>
<feature type="non-terminal residue" evidence="1">
    <location>
        <position position="78"/>
    </location>
</feature>
<organism evidence="1">
    <name type="scientific">marine sediment metagenome</name>
    <dbReference type="NCBI Taxonomy" id="412755"/>
    <lineage>
        <taxon>unclassified sequences</taxon>
        <taxon>metagenomes</taxon>
        <taxon>ecological metagenomes</taxon>
    </lineage>
</organism>
<sequence>MPKPKPFLTKMIAGTFQSGLDALDTEIEPFIPEDVKALIKELPISEELKDFILPLSEKTGRSPIGTLAMMAIGMVAGT</sequence>